<feature type="transmembrane region" description="Helical" evidence="2">
    <location>
        <begin position="116"/>
        <end position="140"/>
    </location>
</feature>
<dbReference type="EnsemblMetazoa" id="ENSAATROPT009685">
    <property type="protein sequence ID" value="ENSAATROPP008766"/>
    <property type="gene ID" value="ENSAATROPG007896"/>
</dbReference>
<name>A0AAG5DBZ3_ANOAO</name>
<feature type="compositionally biased region" description="Basic and acidic residues" evidence="1">
    <location>
        <begin position="30"/>
        <end position="49"/>
    </location>
</feature>
<keyword evidence="2" id="KW-1133">Transmembrane helix</keyword>
<keyword evidence="2" id="KW-0812">Transmembrane</keyword>
<evidence type="ECO:0000313" key="3">
    <source>
        <dbReference type="EnsemblMetazoa" id="ENSAATROPP008766"/>
    </source>
</evidence>
<protein>
    <submittedName>
        <fullName evidence="3">Uncharacterized protein</fullName>
    </submittedName>
</protein>
<organism evidence="3 4">
    <name type="scientific">Anopheles atroparvus</name>
    <name type="common">European mosquito</name>
    <dbReference type="NCBI Taxonomy" id="41427"/>
    <lineage>
        <taxon>Eukaryota</taxon>
        <taxon>Metazoa</taxon>
        <taxon>Ecdysozoa</taxon>
        <taxon>Arthropoda</taxon>
        <taxon>Hexapoda</taxon>
        <taxon>Insecta</taxon>
        <taxon>Pterygota</taxon>
        <taxon>Neoptera</taxon>
        <taxon>Endopterygota</taxon>
        <taxon>Diptera</taxon>
        <taxon>Nematocera</taxon>
        <taxon>Culicoidea</taxon>
        <taxon>Culicidae</taxon>
        <taxon>Anophelinae</taxon>
        <taxon>Anopheles</taxon>
    </lineage>
</organism>
<evidence type="ECO:0000313" key="4">
    <source>
        <dbReference type="Proteomes" id="UP000075880"/>
    </source>
</evidence>
<proteinExistence type="predicted"/>
<keyword evidence="4" id="KW-1185">Reference proteome</keyword>
<dbReference type="Proteomes" id="UP000075880">
    <property type="component" value="Unassembled WGS sequence"/>
</dbReference>
<keyword evidence="2" id="KW-0472">Membrane</keyword>
<dbReference type="AlphaFoldDB" id="A0AAG5DBZ3"/>
<accession>A0AAG5DBZ3</accession>
<sequence length="149" mass="16812">QQNVGRLRQVRLRDGEAHPLGAQWQAAKQEGSERPHQPQRSERPFAQDCDQAEKYGAKQEIAPEVERLYAARNVARRRNLPSARTPSPHPPHLSVLSISSFQSFLPPLPSQNPPPLITFIVDSLLFCILFAPLLVTRALLPFRVFASEF</sequence>
<reference evidence="3" key="1">
    <citation type="submission" date="2024-04" db="UniProtKB">
        <authorList>
            <consortium name="EnsemblMetazoa"/>
        </authorList>
    </citation>
    <scope>IDENTIFICATION</scope>
    <source>
        <strain evidence="3">EBRO</strain>
    </source>
</reference>
<feature type="region of interest" description="Disordered" evidence="1">
    <location>
        <begin position="1"/>
        <end position="49"/>
    </location>
</feature>
<evidence type="ECO:0000256" key="2">
    <source>
        <dbReference type="SAM" id="Phobius"/>
    </source>
</evidence>
<evidence type="ECO:0000256" key="1">
    <source>
        <dbReference type="SAM" id="MobiDB-lite"/>
    </source>
</evidence>